<proteinExistence type="predicted"/>
<dbReference type="PANTHER" id="PTHR33324:SF2">
    <property type="entry name" value="MYB_SANT-LIKE DNA-BINDING DOMAIN-CONTAINING PROTEIN"/>
    <property type="match status" value="1"/>
</dbReference>
<sequence>MQSTTRSSSAGKRLIPWNNDSVGRGGPTSMDVLLEWLRTPGNYALWHKQSARCRASTDLLAMLKGNGIGHRTASGINSKIKKMIRGYLSAVEVLREEGLPCDYLEGEDVDEDIEGIVLKECPEFRALEPIFRGWDFRGLSQKDWATCNYHWTTSEDSEASDYDESYGSRATKRKAAHASGRRSSRSKRLRSTQRAVQDTSGAGKWLVTTCPDATADLRRKMVACTLGQVKNMFKLHLATARIKDECEVQVARCRLQTEQHRGELERGLDDIKLDTERRQQEMQLESERRQKELKLKVDTLKSRQALKNQRVPTADIDRVLPLSALQNDP</sequence>
<accession>A0A6A3M2R1</accession>
<dbReference type="EMBL" id="QXGC01000112">
    <property type="protein sequence ID" value="KAE9249142.1"/>
    <property type="molecule type" value="Genomic_DNA"/>
</dbReference>
<dbReference type="Proteomes" id="UP000460718">
    <property type="component" value="Unassembled WGS sequence"/>
</dbReference>
<protein>
    <submittedName>
        <fullName evidence="2">Uncharacterized protein</fullName>
    </submittedName>
</protein>
<evidence type="ECO:0000313" key="7">
    <source>
        <dbReference type="Proteomes" id="UP000488956"/>
    </source>
</evidence>
<organism evidence="2 5">
    <name type="scientific">Phytophthora fragariae</name>
    <dbReference type="NCBI Taxonomy" id="53985"/>
    <lineage>
        <taxon>Eukaryota</taxon>
        <taxon>Sar</taxon>
        <taxon>Stramenopiles</taxon>
        <taxon>Oomycota</taxon>
        <taxon>Peronosporomycetes</taxon>
        <taxon>Peronosporales</taxon>
        <taxon>Peronosporaceae</taxon>
        <taxon>Phytophthora</taxon>
    </lineage>
</organism>
<gene>
    <name evidence="4" type="ORF">PF004_g3523</name>
    <name evidence="3" type="ORF">PF010_g3650</name>
    <name evidence="2" type="ORF">PF011_g3348</name>
</gene>
<dbReference type="EMBL" id="QXFW01000110">
    <property type="protein sequence ID" value="KAE9024758.1"/>
    <property type="molecule type" value="Genomic_DNA"/>
</dbReference>
<dbReference type="PANTHER" id="PTHR33324">
    <property type="entry name" value="EXPRESSED PROTEIN"/>
    <property type="match status" value="1"/>
</dbReference>
<dbReference type="EMBL" id="QXFX01000117">
    <property type="protein sequence ID" value="KAE9130992.1"/>
    <property type="molecule type" value="Genomic_DNA"/>
</dbReference>
<feature type="region of interest" description="Disordered" evidence="1">
    <location>
        <begin position="158"/>
        <end position="194"/>
    </location>
</feature>
<name>A0A6A3M2R1_9STRA</name>
<evidence type="ECO:0000313" key="3">
    <source>
        <dbReference type="EMBL" id="KAE9130992.1"/>
    </source>
</evidence>
<evidence type="ECO:0000256" key="1">
    <source>
        <dbReference type="SAM" id="MobiDB-lite"/>
    </source>
</evidence>
<dbReference type="Proteomes" id="UP000488956">
    <property type="component" value="Unassembled WGS sequence"/>
</dbReference>
<dbReference type="Proteomes" id="UP000476176">
    <property type="component" value="Unassembled WGS sequence"/>
</dbReference>
<feature type="compositionally biased region" description="Polar residues" evidence="1">
    <location>
        <begin position="1"/>
        <end position="10"/>
    </location>
</feature>
<evidence type="ECO:0000313" key="2">
    <source>
        <dbReference type="EMBL" id="KAE9024758.1"/>
    </source>
</evidence>
<evidence type="ECO:0000313" key="5">
    <source>
        <dbReference type="Proteomes" id="UP000460718"/>
    </source>
</evidence>
<reference evidence="5 6" key="1">
    <citation type="submission" date="2018-09" db="EMBL/GenBank/DDBJ databases">
        <title>Genomic investigation of the strawberry pathogen Phytophthora fragariae indicates pathogenicity is determined by transcriptional variation in three key races.</title>
        <authorList>
            <person name="Adams T.M."/>
            <person name="Armitage A.D."/>
            <person name="Sobczyk M.K."/>
            <person name="Bates H.J."/>
            <person name="Dunwell J.M."/>
            <person name="Nellist C.F."/>
            <person name="Harrison R.J."/>
        </authorList>
    </citation>
    <scope>NUCLEOTIDE SEQUENCE [LARGE SCALE GENOMIC DNA]</scope>
    <source>
        <strain evidence="4 6">BC-23</strain>
        <strain evidence="3 7">ONT-3</strain>
        <strain evidence="2 5">SCRP245</strain>
    </source>
</reference>
<evidence type="ECO:0000313" key="4">
    <source>
        <dbReference type="EMBL" id="KAE9249142.1"/>
    </source>
</evidence>
<comment type="caution">
    <text evidence="2">The sequence shown here is derived from an EMBL/GenBank/DDBJ whole genome shotgun (WGS) entry which is preliminary data.</text>
</comment>
<feature type="region of interest" description="Disordered" evidence="1">
    <location>
        <begin position="1"/>
        <end position="22"/>
    </location>
</feature>
<dbReference type="AlphaFoldDB" id="A0A6A3M2R1"/>
<evidence type="ECO:0000313" key="6">
    <source>
        <dbReference type="Proteomes" id="UP000476176"/>
    </source>
</evidence>
<feature type="compositionally biased region" description="Basic residues" evidence="1">
    <location>
        <begin position="170"/>
        <end position="191"/>
    </location>
</feature>